<feature type="region of interest" description="Disordered" evidence="1">
    <location>
        <begin position="1"/>
        <end position="20"/>
    </location>
</feature>
<name>A0ABU0NKK9_STRRH</name>
<evidence type="ECO:0000256" key="1">
    <source>
        <dbReference type="SAM" id="MobiDB-lite"/>
    </source>
</evidence>
<sequence length="72" mass="7696">MPSGVPEPRTASGRTEGSVNDQFEQLARDVALSVLALRVFGPGVLTLARRSVAALVRVGVREMDHRLPGGDR</sequence>
<gene>
    <name evidence="2" type="ORF">QF030_001280</name>
</gene>
<dbReference type="Proteomes" id="UP001230654">
    <property type="component" value="Unassembled WGS sequence"/>
</dbReference>
<organism evidence="2 3">
    <name type="scientific">Streptomyces rishiriensis</name>
    <dbReference type="NCBI Taxonomy" id="68264"/>
    <lineage>
        <taxon>Bacteria</taxon>
        <taxon>Bacillati</taxon>
        <taxon>Actinomycetota</taxon>
        <taxon>Actinomycetes</taxon>
        <taxon>Kitasatosporales</taxon>
        <taxon>Streptomycetaceae</taxon>
        <taxon>Streptomyces</taxon>
    </lineage>
</organism>
<evidence type="ECO:0000313" key="3">
    <source>
        <dbReference type="Proteomes" id="UP001230654"/>
    </source>
</evidence>
<dbReference type="EMBL" id="JAUSWV010000002">
    <property type="protein sequence ID" value="MDQ0579102.1"/>
    <property type="molecule type" value="Genomic_DNA"/>
</dbReference>
<proteinExistence type="predicted"/>
<protein>
    <submittedName>
        <fullName evidence="2">Uncharacterized protein</fullName>
    </submittedName>
</protein>
<accession>A0ABU0NKK9</accession>
<keyword evidence="3" id="KW-1185">Reference proteome</keyword>
<reference evidence="2 3" key="1">
    <citation type="submission" date="2023-07" db="EMBL/GenBank/DDBJ databases">
        <title>Comparative genomics of wheat-associated soil bacteria to identify genetic determinants of phenazine resistance.</title>
        <authorList>
            <person name="Mouncey N."/>
        </authorList>
    </citation>
    <scope>NUCLEOTIDE SEQUENCE [LARGE SCALE GENOMIC DNA]</scope>
    <source>
        <strain evidence="2 3">B2I6</strain>
    </source>
</reference>
<evidence type="ECO:0000313" key="2">
    <source>
        <dbReference type="EMBL" id="MDQ0579102.1"/>
    </source>
</evidence>
<comment type="caution">
    <text evidence="2">The sequence shown here is derived from an EMBL/GenBank/DDBJ whole genome shotgun (WGS) entry which is preliminary data.</text>
</comment>